<sequence>MGSSNSASPIAPPVRKLYSSFASHLAHFSSTAPTERFCSLHAAHPGPPCMEVDYCRGPSSTSGAEALPF</sequence>
<accession>A0AAD3NMS1</accession>
<dbReference type="AlphaFoldDB" id="A0AAD3NMS1"/>
<protein>
    <submittedName>
        <fullName evidence="1">Uncharacterized protein</fullName>
    </submittedName>
</protein>
<dbReference type="EMBL" id="BSEH01000022">
    <property type="protein sequence ID" value="GLJ56451.1"/>
    <property type="molecule type" value="Genomic_DNA"/>
</dbReference>
<evidence type="ECO:0000313" key="2">
    <source>
        <dbReference type="Proteomes" id="UP001234787"/>
    </source>
</evidence>
<keyword evidence="2" id="KW-1185">Reference proteome</keyword>
<proteinExistence type="predicted"/>
<organism evidence="1 2">
    <name type="scientific">Cryptomeria japonica</name>
    <name type="common">Japanese cedar</name>
    <name type="synonym">Cupressus japonica</name>
    <dbReference type="NCBI Taxonomy" id="3369"/>
    <lineage>
        <taxon>Eukaryota</taxon>
        <taxon>Viridiplantae</taxon>
        <taxon>Streptophyta</taxon>
        <taxon>Embryophyta</taxon>
        <taxon>Tracheophyta</taxon>
        <taxon>Spermatophyta</taxon>
        <taxon>Pinopsida</taxon>
        <taxon>Pinidae</taxon>
        <taxon>Conifers II</taxon>
        <taxon>Cupressales</taxon>
        <taxon>Cupressaceae</taxon>
        <taxon>Cryptomeria</taxon>
    </lineage>
</organism>
<comment type="caution">
    <text evidence="1">The sequence shown here is derived from an EMBL/GenBank/DDBJ whole genome shotgun (WGS) entry which is preliminary data.</text>
</comment>
<dbReference type="Proteomes" id="UP001234787">
    <property type="component" value="Unassembled WGS sequence"/>
</dbReference>
<evidence type="ECO:0000313" key="1">
    <source>
        <dbReference type="EMBL" id="GLJ56451.1"/>
    </source>
</evidence>
<reference evidence="1" key="1">
    <citation type="submission" date="2022-12" db="EMBL/GenBank/DDBJ databases">
        <title>Chromosome-Level Genome Assembly of Japanese Cedar (Cryptomeriajaponica D. Don).</title>
        <authorList>
            <person name="Fujino T."/>
            <person name="Yamaguchi K."/>
            <person name="Yokoyama T."/>
            <person name="Hamanaka T."/>
            <person name="Harazono Y."/>
            <person name="Kamada H."/>
            <person name="Kobayashi W."/>
            <person name="Ujino-Ihara T."/>
            <person name="Uchiyama K."/>
            <person name="Matsumoto A."/>
            <person name="Izuno A."/>
            <person name="Tsumura Y."/>
            <person name="Toyoda A."/>
            <person name="Shigenobu S."/>
            <person name="Moriguchi Y."/>
            <person name="Ueno S."/>
            <person name="Kasahara M."/>
        </authorList>
    </citation>
    <scope>NUCLEOTIDE SEQUENCE</scope>
</reference>
<name>A0AAD3NMS1_CRYJA</name>
<gene>
    <name evidence="1" type="ORF">SUGI_1224720</name>
</gene>